<dbReference type="InterPro" id="IPR036028">
    <property type="entry name" value="SH3-like_dom_sf"/>
</dbReference>
<dbReference type="InterPro" id="IPR050384">
    <property type="entry name" value="Endophilin_SH3RF"/>
</dbReference>
<evidence type="ECO:0000256" key="3">
    <source>
        <dbReference type="SAM" id="MobiDB-lite"/>
    </source>
</evidence>
<dbReference type="HOGENOM" id="CLU_994284_0_0_1"/>
<organism evidence="5 6">
    <name type="scientific">Mixia osmundae (strain CBS 9802 / IAM 14324 / JCM 22182 / KY 12970)</name>
    <dbReference type="NCBI Taxonomy" id="764103"/>
    <lineage>
        <taxon>Eukaryota</taxon>
        <taxon>Fungi</taxon>
        <taxon>Dikarya</taxon>
        <taxon>Basidiomycota</taxon>
        <taxon>Pucciniomycotina</taxon>
        <taxon>Mixiomycetes</taxon>
        <taxon>Mixiales</taxon>
        <taxon>Mixiaceae</taxon>
        <taxon>Mixia</taxon>
    </lineage>
</organism>
<dbReference type="PRINTS" id="PR00452">
    <property type="entry name" value="SH3DOMAIN"/>
</dbReference>
<dbReference type="Pfam" id="PF00018">
    <property type="entry name" value="SH3_1"/>
    <property type="match status" value="1"/>
</dbReference>
<dbReference type="SMART" id="SM00326">
    <property type="entry name" value="SH3"/>
    <property type="match status" value="1"/>
</dbReference>
<feature type="compositionally biased region" description="Polar residues" evidence="3">
    <location>
        <begin position="158"/>
        <end position="167"/>
    </location>
</feature>
<feature type="region of interest" description="Disordered" evidence="3">
    <location>
        <begin position="141"/>
        <end position="192"/>
    </location>
</feature>
<dbReference type="PANTHER" id="PTHR14167:SF116">
    <property type="entry name" value="CAP, ISOFORM AC"/>
    <property type="match status" value="1"/>
</dbReference>
<evidence type="ECO:0000256" key="1">
    <source>
        <dbReference type="ARBA" id="ARBA00022443"/>
    </source>
</evidence>
<dbReference type="STRING" id="764103.G7DWM4"/>
<dbReference type="eggNOG" id="KOG0162">
    <property type="taxonomic scope" value="Eukaryota"/>
</dbReference>
<dbReference type="FunCoup" id="G7DWM4">
    <property type="interactions" value="57"/>
</dbReference>
<dbReference type="AlphaFoldDB" id="G7DWM4"/>
<sequence>MASAAYVDHLISRLRADVDFLEKHNHLSEADAQTIRTKLRYAGTSTASTDLASTAAPSIASLTQETNNLALAVPSPPAASRLPVTPPARPALPVRSDKPRTKALWSYTGQTPDDLTFNEGDIIEVIKVENEHWERGTCLRTGQTGLYPTNHVERLPDTNRSTSSFNSIPPPPPMNTYNSYQQQQPYSAPPPPGWQGQPINEKWTTQLSAAAAAAATPACASASRRAAATQEAWLPLGLDGQHSQAQRCWWPWFRCRQRSRLGARPWYLLASLIMFCGITA</sequence>
<dbReference type="Gene3D" id="2.30.30.40">
    <property type="entry name" value="SH3 Domains"/>
    <property type="match status" value="1"/>
</dbReference>
<feature type="domain" description="SH3" evidence="4">
    <location>
        <begin position="96"/>
        <end position="157"/>
    </location>
</feature>
<keyword evidence="1 2" id="KW-0728">SH3 domain</keyword>
<reference evidence="5 6" key="1">
    <citation type="journal article" date="2011" name="J. Gen. Appl. Microbiol.">
        <title>Draft genome sequencing of the enigmatic basidiomycete Mixia osmundae.</title>
        <authorList>
            <person name="Nishida H."/>
            <person name="Nagatsuka Y."/>
            <person name="Sugiyama J."/>
        </authorList>
    </citation>
    <scope>NUCLEOTIDE SEQUENCE [LARGE SCALE GENOMIC DNA]</scope>
    <source>
        <strain evidence="6">CBS 9802 / IAM 14324 / JCM 22182 / KY 12970</strain>
    </source>
</reference>
<proteinExistence type="predicted"/>
<dbReference type="PROSITE" id="PS50002">
    <property type="entry name" value="SH3"/>
    <property type="match status" value="1"/>
</dbReference>
<evidence type="ECO:0000313" key="5">
    <source>
        <dbReference type="EMBL" id="GAA94984.1"/>
    </source>
</evidence>
<dbReference type="PANTHER" id="PTHR14167">
    <property type="entry name" value="SH3 DOMAIN-CONTAINING"/>
    <property type="match status" value="1"/>
</dbReference>
<dbReference type="Proteomes" id="UP000009131">
    <property type="component" value="Unassembled WGS sequence"/>
</dbReference>
<name>G7DWM4_MIXOS</name>
<comment type="caution">
    <text evidence="5">The sequence shown here is derived from an EMBL/GenBank/DDBJ whole genome shotgun (WGS) entry which is preliminary data.</text>
</comment>
<evidence type="ECO:0000313" key="6">
    <source>
        <dbReference type="Proteomes" id="UP000009131"/>
    </source>
</evidence>
<evidence type="ECO:0000259" key="4">
    <source>
        <dbReference type="PROSITE" id="PS50002"/>
    </source>
</evidence>
<evidence type="ECO:0000256" key="2">
    <source>
        <dbReference type="PROSITE-ProRule" id="PRU00192"/>
    </source>
</evidence>
<dbReference type="InParanoid" id="G7DWM4"/>
<reference evidence="5 6" key="2">
    <citation type="journal article" date="2012" name="Open Biol.">
        <title>Characteristics of nucleosomes and linker DNA regions on the genome of the basidiomycete Mixia osmundae revealed by mono- and dinucleosome mapping.</title>
        <authorList>
            <person name="Nishida H."/>
            <person name="Kondo S."/>
            <person name="Matsumoto T."/>
            <person name="Suzuki Y."/>
            <person name="Yoshikawa H."/>
            <person name="Taylor T.D."/>
            <person name="Sugiyama J."/>
        </authorList>
    </citation>
    <scope>NUCLEOTIDE SEQUENCE [LARGE SCALE GENOMIC DNA]</scope>
    <source>
        <strain evidence="6">CBS 9802 / IAM 14324 / JCM 22182 / KY 12970</strain>
    </source>
</reference>
<dbReference type="OrthoDB" id="5983572at2759"/>
<keyword evidence="6" id="KW-1185">Reference proteome</keyword>
<protein>
    <recommendedName>
        <fullName evidence="4">SH3 domain-containing protein</fullName>
    </recommendedName>
</protein>
<accession>G7DWM4</accession>
<dbReference type="InterPro" id="IPR001452">
    <property type="entry name" value="SH3_domain"/>
</dbReference>
<gene>
    <name evidence="5" type="primary">Mo01639</name>
    <name evidence="5" type="ORF">E5Q_01639</name>
</gene>
<dbReference type="EMBL" id="BABT02000052">
    <property type="protein sequence ID" value="GAA94984.1"/>
    <property type="molecule type" value="Genomic_DNA"/>
</dbReference>
<dbReference type="SUPFAM" id="SSF50044">
    <property type="entry name" value="SH3-domain"/>
    <property type="match status" value="1"/>
</dbReference>